<comment type="caution">
    <text evidence="2">The sequence shown here is derived from an EMBL/GenBank/DDBJ whole genome shotgun (WGS) entry which is preliminary data.</text>
</comment>
<keyword evidence="3" id="KW-1185">Reference proteome</keyword>
<dbReference type="EMBL" id="CAXAMM010003947">
    <property type="protein sequence ID" value="CAK9001804.1"/>
    <property type="molecule type" value="Genomic_DNA"/>
</dbReference>
<organism evidence="2 3">
    <name type="scientific">Durusdinium trenchii</name>
    <dbReference type="NCBI Taxonomy" id="1381693"/>
    <lineage>
        <taxon>Eukaryota</taxon>
        <taxon>Sar</taxon>
        <taxon>Alveolata</taxon>
        <taxon>Dinophyceae</taxon>
        <taxon>Suessiales</taxon>
        <taxon>Symbiodiniaceae</taxon>
        <taxon>Durusdinium</taxon>
    </lineage>
</organism>
<sequence length="509" mass="57760">MWLFPYDIKTTIFSDSFGSWRPRAAGDATEPLELEIWPERQGEVCLEPCSPACRIDSSQHQRLDSFSDDSLRILASLNRSQQTDEILERIGKSHLEESRSDFLRNVAYCQKNKVESWKVKLAYMDDNFVRFKLGKKNQNQEGSGLQSLALQRAIGLLQEKWQQYLGLSDGASAVEEERSNDLEDESEEETQRICDPKDDKEEQLVFDLQELAGKGRPSRKALFQKSGPLHVLTEVLESQENLKIVHQSSGLADVLQHVYGVTLSHTLDCAIAWEQVSGRRQCPVELPELFETYNPHLAKEMKNARSADSSPMIRRLQALMEADSSSSKSEPPAKVEPALEAEVAAGLLAIALELTPKLEKGAFKFRANCTEQLDLYRAWPGQHLGAFGLRVKKPFYFDDESMKLCVGKQRSQTGGDSQDARVSERATDDIQKLYDVLPEELRTFLDQRIETLKEDKGDVVEIALDIGREMEVRWRSLEKEGLQIDDVGCKVTKDHFSHILKHVGEEKFN</sequence>
<dbReference type="Proteomes" id="UP001642464">
    <property type="component" value="Unassembled WGS sequence"/>
</dbReference>
<protein>
    <submittedName>
        <fullName evidence="2">Uncharacterized protein</fullName>
    </submittedName>
</protein>
<feature type="region of interest" description="Disordered" evidence="1">
    <location>
        <begin position="175"/>
        <end position="196"/>
    </location>
</feature>
<evidence type="ECO:0000256" key="1">
    <source>
        <dbReference type="SAM" id="MobiDB-lite"/>
    </source>
</evidence>
<proteinExistence type="predicted"/>
<gene>
    <name evidence="2" type="ORF">SCF082_LOCUS7084</name>
</gene>
<dbReference type="Gene3D" id="3.30.420.10">
    <property type="entry name" value="Ribonuclease H-like superfamily/Ribonuclease H"/>
    <property type="match status" value="1"/>
</dbReference>
<dbReference type="InterPro" id="IPR036397">
    <property type="entry name" value="RNaseH_sf"/>
</dbReference>
<evidence type="ECO:0000313" key="2">
    <source>
        <dbReference type="EMBL" id="CAK9001804.1"/>
    </source>
</evidence>
<accession>A0ABP0IGU6</accession>
<evidence type="ECO:0000313" key="3">
    <source>
        <dbReference type="Proteomes" id="UP001642464"/>
    </source>
</evidence>
<name>A0ABP0IGU6_9DINO</name>
<reference evidence="2 3" key="1">
    <citation type="submission" date="2024-02" db="EMBL/GenBank/DDBJ databases">
        <authorList>
            <person name="Chen Y."/>
            <person name="Shah S."/>
            <person name="Dougan E. K."/>
            <person name="Thang M."/>
            <person name="Chan C."/>
        </authorList>
    </citation>
    <scope>NUCLEOTIDE SEQUENCE [LARGE SCALE GENOMIC DNA]</scope>
</reference>